<reference evidence="1" key="2">
    <citation type="submission" date="2025-09" db="UniProtKB">
        <authorList>
            <consortium name="EnsemblPlants"/>
        </authorList>
    </citation>
    <scope>IDENTIFICATION</scope>
</reference>
<dbReference type="EnsemblPlants" id="AVESA.00010b.r2.4CG1251480.1">
    <property type="protein sequence ID" value="AVESA.00010b.r2.4CG1251480.1.CDS.1"/>
    <property type="gene ID" value="AVESA.00010b.r2.4CG1251480"/>
</dbReference>
<accession>A0ACD5WR22</accession>
<keyword evidence="2" id="KW-1185">Reference proteome</keyword>
<proteinExistence type="predicted"/>
<evidence type="ECO:0000313" key="1">
    <source>
        <dbReference type="EnsemblPlants" id="AVESA.00010b.r2.4CG1251480.1.CDS.1"/>
    </source>
</evidence>
<organism evidence="1 2">
    <name type="scientific">Avena sativa</name>
    <name type="common">Oat</name>
    <dbReference type="NCBI Taxonomy" id="4498"/>
    <lineage>
        <taxon>Eukaryota</taxon>
        <taxon>Viridiplantae</taxon>
        <taxon>Streptophyta</taxon>
        <taxon>Embryophyta</taxon>
        <taxon>Tracheophyta</taxon>
        <taxon>Spermatophyta</taxon>
        <taxon>Magnoliopsida</taxon>
        <taxon>Liliopsida</taxon>
        <taxon>Poales</taxon>
        <taxon>Poaceae</taxon>
        <taxon>BOP clade</taxon>
        <taxon>Pooideae</taxon>
        <taxon>Poodae</taxon>
        <taxon>Poeae</taxon>
        <taxon>Poeae Chloroplast Group 1 (Aveneae type)</taxon>
        <taxon>Aveninae</taxon>
        <taxon>Avena</taxon>
    </lineage>
</organism>
<name>A0ACD5WR22_AVESA</name>
<evidence type="ECO:0000313" key="2">
    <source>
        <dbReference type="Proteomes" id="UP001732700"/>
    </source>
</evidence>
<protein>
    <submittedName>
        <fullName evidence="1">Uncharacterized protein</fullName>
    </submittedName>
</protein>
<dbReference type="Proteomes" id="UP001732700">
    <property type="component" value="Chromosome 4C"/>
</dbReference>
<sequence length="446" mass="47367">MEEQGQAEVDEVPSYFLCPITLDVMRDPVTLPTGITYDRHAISRWLRLAGAAKSATCPLTKLPVAPDCDFTPNHTLRRLIHSWCALHRPDALEQHVVVSTPLKTASADDNRARLAKLVSLLADVNRRERETLLATLREIRDAAAEGEQGRELVAALPGVADALFAVLVRTSAPETANAALDVICSLRLSESERCLVRVVDRDGMALVDALVSMLQRSDAEAATRARAASLLADVTACMAPSRAASLPEHVFTESVRLLRDDDGGASTATATKAALRVLAGATSHGRNRIKAAESGAVAALVDVLLADGGRRRSWCELALCALDRLCGCAEGRAALVAHGAGVAAVGEKVVGTSAAASGKAVRVLRSVARHAATAEVVREMAATGTVGKLCLVAASAPGTGPEDGHWCDERTRERARETLRLHARAWRGSPCLHPKMQALYPCSFDL</sequence>
<reference evidence="1" key="1">
    <citation type="submission" date="2021-05" db="EMBL/GenBank/DDBJ databases">
        <authorList>
            <person name="Scholz U."/>
            <person name="Mascher M."/>
            <person name="Fiebig A."/>
        </authorList>
    </citation>
    <scope>NUCLEOTIDE SEQUENCE [LARGE SCALE GENOMIC DNA]</scope>
</reference>